<reference evidence="1 2" key="1">
    <citation type="submission" date="2022-10" db="EMBL/GenBank/DDBJ databases">
        <title>Identification of biosynthetic pathway for the production of the potent trypsin inhibitor radiosumin.</title>
        <authorList>
            <person name="Fewer D.P."/>
            <person name="Delbaje E."/>
            <person name="Ouyang X."/>
            <person name="Agostino P.D."/>
            <person name="Wahlsten M."/>
            <person name="Jokela J."/>
            <person name="Permi P."/>
            <person name="Haapaniemi E."/>
            <person name="Koistinen H."/>
        </authorList>
    </citation>
    <scope>NUCLEOTIDE SEQUENCE [LARGE SCALE GENOMIC DNA]</scope>
    <source>
        <strain evidence="1 2">NIES-515</strain>
    </source>
</reference>
<dbReference type="EMBL" id="JAOWRF010000416">
    <property type="protein sequence ID" value="MCV3217571.1"/>
    <property type="molecule type" value="Genomic_DNA"/>
</dbReference>
<evidence type="ECO:0000313" key="2">
    <source>
        <dbReference type="Proteomes" id="UP001526143"/>
    </source>
</evidence>
<dbReference type="Proteomes" id="UP001526143">
    <property type="component" value="Unassembled WGS sequence"/>
</dbReference>
<evidence type="ECO:0008006" key="3">
    <source>
        <dbReference type="Google" id="ProtNLM"/>
    </source>
</evidence>
<sequence length="46" mass="4956">MLTSAVEANEPQRLDYGQAVLELQSAAAEDPEIAQVISSLDGRRLV</sequence>
<evidence type="ECO:0000313" key="1">
    <source>
        <dbReference type="EMBL" id="MCV3217571.1"/>
    </source>
</evidence>
<name>A0ABT3B867_9CYAN</name>
<protein>
    <recommendedName>
        <fullName evidence="3">TPR repeat-containing protein</fullName>
    </recommendedName>
</protein>
<gene>
    <name evidence="1" type="ORF">OGM63_29365</name>
</gene>
<keyword evidence="2" id="KW-1185">Reference proteome</keyword>
<accession>A0ABT3B867</accession>
<dbReference type="RefSeq" id="WP_263749295.1">
    <property type="nucleotide sequence ID" value="NZ_JAOWRF010000416.1"/>
</dbReference>
<proteinExistence type="predicted"/>
<organism evidence="1 2">
    <name type="scientific">Plectonema radiosum NIES-515</name>
    <dbReference type="NCBI Taxonomy" id="2986073"/>
    <lineage>
        <taxon>Bacteria</taxon>
        <taxon>Bacillati</taxon>
        <taxon>Cyanobacteriota</taxon>
        <taxon>Cyanophyceae</taxon>
        <taxon>Oscillatoriophycideae</taxon>
        <taxon>Oscillatoriales</taxon>
        <taxon>Microcoleaceae</taxon>
        <taxon>Plectonema</taxon>
    </lineage>
</organism>
<comment type="caution">
    <text evidence="1">The sequence shown here is derived from an EMBL/GenBank/DDBJ whole genome shotgun (WGS) entry which is preliminary data.</text>
</comment>